<reference evidence="2" key="1">
    <citation type="submission" date="2020-08" db="EMBL/GenBank/DDBJ databases">
        <title>Multicomponent nature underlies the extraordinary mechanical properties of spider dragline silk.</title>
        <authorList>
            <person name="Kono N."/>
            <person name="Nakamura H."/>
            <person name="Mori M."/>
            <person name="Yoshida Y."/>
            <person name="Ohtoshi R."/>
            <person name="Malay A.D."/>
            <person name="Moran D.A.P."/>
            <person name="Tomita M."/>
            <person name="Numata K."/>
            <person name="Arakawa K."/>
        </authorList>
    </citation>
    <scope>NUCLEOTIDE SEQUENCE</scope>
</reference>
<proteinExistence type="predicted"/>
<gene>
    <name evidence="2" type="primary">AVEN_198026_1</name>
    <name evidence="2" type="ORF">TNIN_467781</name>
</gene>
<dbReference type="OrthoDB" id="6433329at2759"/>
<evidence type="ECO:0000259" key="1">
    <source>
        <dbReference type="Pfam" id="PF17921"/>
    </source>
</evidence>
<organism evidence="2 3">
    <name type="scientific">Trichonephila inaurata madagascariensis</name>
    <dbReference type="NCBI Taxonomy" id="2747483"/>
    <lineage>
        <taxon>Eukaryota</taxon>
        <taxon>Metazoa</taxon>
        <taxon>Ecdysozoa</taxon>
        <taxon>Arthropoda</taxon>
        <taxon>Chelicerata</taxon>
        <taxon>Arachnida</taxon>
        <taxon>Araneae</taxon>
        <taxon>Araneomorphae</taxon>
        <taxon>Entelegynae</taxon>
        <taxon>Araneoidea</taxon>
        <taxon>Nephilidae</taxon>
        <taxon>Trichonephila</taxon>
        <taxon>Trichonephila inaurata</taxon>
    </lineage>
</organism>
<protein>
    <submittedName>
        <fullName evidence="2">Integrase catalytic domain-containing protein</fullName>
    </submittedName>
</protein>
<dbReference type="AlphaFoldDB" id="A0A8X7C7F9"/>
<dbReference type="PANTHER" id="PTHR47331:SF2">
    <property type="match status" value="1"/>
</dbReference>
<evidence type="ECO:0000313" key="2">
    <source>
        <dbReference type="EMBL" id="GFY56658.1"/>
    </source>
</evidence>
<comment type="caution">
    <text evidence="2">The sequence shown here is derived from an EMBL/GenBank/DDBJ whole genome shotgun (WGS) entry which is preliminary data.</text>
</comment>
<dbReference type="InterPro" id="IPR008042">
    <property type="entry name" value="Retrotrans_Pao"/>
</dbReference>
<dbReference type="PANTHER" id="PTHR47331">
    <property type="entry name" value="PHD-TYPE DOMAIN-CONTAINING PROTEIN"/>
    <property type="match status" value="1"/>
</dbReference>
<keyword evidence="3" id="KW-1185">Reference proteome</keyword>
<evidence type="ECO:0000313" key="3">
    <source>
        <dbReference type="Proteomes" id="UP000886998"/>
    </source>
</evidence>
<dbReference type="Proteomes" id="UP000886998">
    <property type="component" value="Unassembled WGS sequence"/>
</dbReference>
<feature type="domain" description="Integrase zinc-binding" evidence="1">
    <location>
        <begin position="77"/>
        <end position="119"/>
    </location>
</feature>
<dbReference type="Pfam" id="PF05380">
    <property type="entry name" value="Peptidase_A17"/>
    <property type="match status" value="1"/>
</dbReference>
<dbReference type="Gene3D" id="3.30.420.10">
    <property type="entry name" value="Ribonuclease H-like superfamily/Ribonuclease H"/>
    <property type="match status" value="1"/>
</dbReference>
<dbReference type="InterPro" id="IPR036397">
    <property type="entry name" value="RNaseH_sf"/>
</dbReference>
<dbReference type="EMBL" id="BMAV01011094">
    <property type="protein sequence ID" value="GFY56658.1"/>
    <property type="molecule type" value="Genomic_DNA"/>
</dbReference>
<accession>A0A8X7C7F9</accession>
<dbReference type="Pfam" id="PF17921">
    <property type="entry name" value="Integrase_H2C2"/>
    <property type="match status" value="1"/>
</dbReference>
<name>A0A8X7C7F9_9ARAC</name>
<dbReference type="GO" id="GO:0003676">
    <property type="term" value="F:nucleic acid binding"/>
    <property type="evidence" value="ECO:0007669"/>
    <property type="project" value="InterPro"/>
</dbReference>
<sequence>MKILLQKIYTAGLDWDETLLEEMRKEWGRWRSELKLLQNFYISRKYFPRALKGLHFPDLDFGEKRPWLLLNKDRYSELVILHAHNCLLHAGVEATLAQVREKFWILKGRQCVKSILSRCFLLKKYTVGPVNQEITPLPPDRVLESPPFSISGLDFAGLFSIKDSDKKHYLLLFSCATTRALHLELLPSMSTDQFLLAFHRFIS</sequence>
<dbReference type="InterPro" id="IPR041588">
    <property type="entry name" value="Integrase_H2C2"/>
</dbReference>